<dbReference type="AlphaFoldDB" id="A0A813IKG1"/>
<evidence type="ECO:0000313" key="2">
    <source>
        <dbReference type="Proteomes" id="UP000626109"/>
    </source>
</evidence>
<name>A0A813IKG1_POLGL</name>
<evidence type="ECO:0000313" key="1">
    <source>
        <dbReference type="EMBL" id="CAE8651977.1"/>
    </source>
</evidence>
<feature type="non-terminal residue" evidence="1">
    <location>
        <position position="1"/>
    </location>
</feature>
<sequence>KRWAHMVCDRDCRTTEDLRWGFVESLGSICQDSPQFDRYIVSHYFRNRGLEYGKASSLEDRQGFCLFGYVTALVVLAQFEFPRSVAHAQRYLFRALTLLGDFFVFDWLDSSSWPVRLWDINFHLIVLSNEWKRSVSPDVISIHPGE</sequence>
<accession>A0A813IKG1</accession>
<gene>
    <name evidence="1" type="ORF">PGLA2088_LOCUS9381</name>
</gene>
<protein>
    <submittedName>
        <fullName evidence="1">Uncharacterized protein</fullName>
    </submittedName>
</protein>
<proteinExistence type="predicted"/>
<dbReference type="EMBL" id="CAJNNW010010369">
    <property type="protein sequence ID" value="CAE8651977.1"/>
    <property type="molecule type" value="Genomic_DNA"/>
</dbReference>
<reference evidence="1" key="1">
    <citation type="submission" date="2021-02" db="EMBL/GenBank/DDBJ databases">
        <authorList>
            <person name="Dougan E. K."/>
            <person name="Rhodes N."/>
            <person name="Thang M."/>
            <person name="Chan C."/>
        </authorList>
    </citation>
    <scope>NUCLEOTIDE SEQUENCE</scope>
</reference>
<dbReference type="Proteomes" id="UP000626109">
    <property type="component" value="Unassembled WGS sequence"/>
</dbReference>
<comment type="caution">
    <text evidence="1">The sequence shown here is derived from an EMBL/GenBank/DDBJ whole genome shotgun (WGS) entry which is preliminary data.</text>
</comment>
<feature type="non-terminal residue" evidence="1">
    <location>
        <position position="146"/>
    </location>
</feature>
<organism evidence="1 2">
    <name type="scientific">Polarella glacialis</name>
    <name type="common">Dinoflagellate</name>
    <dbReference type="NCBI Taxonomy" id="89957"/>
    <lineage>
        <taxon>Eukaryota</taxon>
        <taxon>Sar</taxon>
        <taxon>Alveolata</taxon>
        <taxon>Dinophyceae</taxon>
        <taxon>Suessiales</taxon>
        <taxon>Suessiaceae</taxon>
        <taxon>Polarella</taxon>
    </lineage>
</organism>